<evidence type="ECO:0000256" key="8">
    <source>
        <dbReference type="ARBA" id="ARBA00023098"/>
    </source>
</evidence>
<evidence type="ECO:0000313" key="13">
    <source>
        <dbReference type="EMBL" id="MBM7416037.1"/>
    </source>
</evidence>
<evidence type="ECO:0000256" key="10">
    <source>
        <dbReference type="ARBA" id="ARBA00048109"/>
    </source>
</evidence>
<gene>
    <name evidence="13" type="ORF">JOE42_002770</name>
</gene>
<evidence type="ECO:0000256" key="5">
    <source>
        <dbReference type="ARBA" id="ARBA00022516"/>
    </source>
</evidence>
<dbReference type="InterPro" id="IPR045034">
    <property type="entry name" value="O-acyltransferase_WSD1-like"/>
</dbReference>
<dbReference type="Gene3D" id="3.30.559.10">
    <property type="entry name" value="Chloramphenicol acetyltransferase-like domain"/>
    <property type="match status" value="1"/>
</dbReference>
<evidence type="ECO:0000256" key="4">
    <source>
        <dbReference type="ARBA" id="ARBA00013244"/>
    </source>
</evidence>
<dbReference type="Proteomes" id="UP000703038">
    <property type="component" value="Unassembled WGS sequence"/>
</dbReference>
<evidence type="ECO:0000256" key="6">
    <source>
        <dbReference type="ARBA" id="ARBA00022679"/>
    </source>
</evidence>
<proteinExistence type="inferred from homology"/>
<keyword evidence="7" id="KW-0319">Glycerol metabolism</keyword>
<feature type="domain" description="O-acyltransferase WSD1 C-terminal" evidence="12">
    <location>
        <begin position="305"/>
        <end position="453"/>
    </location>
</feature>
<evidence type="ECO:0000256" key="7">
    <source>
        <dbReference type="ARBA" id="ARBA00022798"/>
    </source>
</evidence>
<feature type="domain" description="O-acyltransferase WSD1-like N-terminal" evidence="11">
    <location>
        <begin position="1"/>
        <end position="265"/>
    </location>
</feature>
<comment type="caution">
    <text evidence="13">The sequence shown here is derived from an EMBL/GenBank/DDBJ whole genome shotgun (WGS) entry which is preliminary data.</text>
</comment>
<evidence type="ECO:0000313" key="14">
    <source>
        <dbReference type="Proteomes" id="UP000703038"/>
    </source>
</evidence>
<evidence type="ECO:0000259" key="11">
    <source>
        <dbReference type="Pfam" id="PF03007"/>
    </source>
</evidence>
<dbReference type="RefSeq" id="WP_204868939.1">
    <property type="nucleotide sequence ID" value="NZ_JAFBBK010000001.1"/>
</dbReference>
<reference evidence="13 14" key="1">
    <citation type="submission" date="2021-01" db="EMBL/GenBank/DDBJ databases">
        <title>Genomics of switchgrass bacterial isolates.</title>
        <authorList>
            <person name="Shade A."/>
        </authorList>
    </citation>
    <scope>NUCLEOTIDE SEQUENCE [LARGE SCALE GENOMIC DNA]</scope>
    <source>
        <strain evidence="13 14">PvP111</strain>
    </source>
</reference>
<comment type="similarity">
    <text evidence="3">Belongs to the long-chain O-acyltransferase family.</text>
</comment>
<keyword evidence="6" id="KW-0808">Transferase</keyword>
<sequence>MAPRDALNYYFESERTPGTIVHGIVVDAARSNGSLRTRADVERFARSVLDLHPLFRRRLRTTIAHLAFPVWVECDVDVPAHVFVHDATDADEHPDHFLRRLVMDASSTPFDFDVPAWQIHLVTGLRGVPGVPEGGSVLLLKVHHSAIDGMGTTSLVHRMLAPPSADVSAHRNDVFDRESVAVPTPFAALRSLPREFAGFAGRGFRRWRAVRQLEPAQRPTAHRYPATRFNRNLAPDMTFGMAWFDLDRVRAIKSAVPGTTVNDVVMTVVSIALSDYLAGELPATSLGASFPVNVRTVDTTGETANQLAIAVVDLFTDVADPVDRLRAVSAAARERKSDLATRLRSLPSHPMNSAPAPLLAAIARLVPRRPAAPTTTGTNTMISNIAYGDDRMELAGAPVTGVFAPLPVVEGVQLAHVVVSAGRRMCLTAVSHRALMPDVDHYTALLASAVDMLAVATGTSERASVVTVA</sequence>
<protein>
    <recommendedName>
        <fullName evidence="4">diacylglycerol O-acyltransferase</fullName>
        <ecNumber evidence="4">2.3.1.20</ecNumber>
    </recommendedName>
</protein>
<dbReference type="GO" id="GO:0016746">
    <property type="term" value="F:acyltransferase activity"/>
    <property type="evidence" value="ECO:0007669"/>
    <property type="project" value="UniProtKB-KW"/>
</dbReference>
<dbReference type="EC" id="2.3.1.20" evidence="4"/>
<evidence type="ECO:0000256" key="1">
    <source>
        <dbReference type="ARBA" id="ARBA00004771"/>
    </source>
</evidence>
<dbReference type="InterPro" id="IPR009721">
    <property type="entry name" value="O-acyltransferase_WSD1_C"/>
</dbReference>
<evidence type="ECO:0000256" key="2">
    <source>
        <dbReference type="ARBA" id="ARBA00005189"/>
    </source>
</evidence>
<dbReference type="PANTHER" id="PTHR31650">
    <property type="entry name" value="O-ACYLTRANSFERASE (WSD1-LIKE) FAMILY PROTEIN"/>
    <property type="match status" value="1"/>
</dbReference>
<evidence type="ECO:0000259" key="12">
    <source>
        <dbReference type="Pfam" id="PF06974"/>
    </source>
</evidence>
<name>A0ABS2KVU7_9NOCA</name>
<comment type="pathway">
    <text evidence="2">Lipid metabolism.</text>
</comment>
<keyword evidence="8" id="KW-0443">Lipid metabolism</keyword>
<dbReference type="SUPFAM" id="SSF52777">
    <property type="entry name" value="CoA-dependent acyltransferases"/>
    <property type="match status" value="1"/>
</dbReference>
<comment type="pathway">
    <text evidence="1">Glycerolipid metabolism; triacylglycerol biosynthesis.</text>
</comment>
<organism evidence="13 14">
    <name type="scientific">Rhodococcoides corynebacterioides</name>
    <dbReference type="NCBI Taxonomy" id="53972"/>
    <lineage>
        <taxon>Bacteria</taxon>
        <taxon>Bacillati</taxon>
        <taxon>Actinomycetota</taxon>
        <taxon>Actinomycetes</taxon>
        <taxon>Mycobacteriales</taxon>
        <taxon>Nocardiaceae</taxon>
        <taxon>Rhodococcoides</taxon>
    </lineage>
</organism>
<evidence type="ECO:0000256" key="3">
    <source>
        <dbReference type="ARBA" id="ARBA00009587"/>
    </source>
</evidence>
<keyword evidence="5" id="KW-0444">Lipid biosynthesis</keyword>
<comment type="catalytic activity">
    <reaction evidence="10">
        <text>an acyl-CoA + a 1,2-diacyl-sn-glycerol = a triacyl-sn-glycerol + CoA</text>
        <dbReference type="Rhea" id="RHEA:10868"/>
        <dbReference type="ChEBI" id="CHEBI:17815"/>
        <dbReference type="ChEBI" id="CHEBI:57287"/>
        <dbReference type="ChEBI" id="CHEBI:58342"/>
        <dbReference type="ChEBI" id="CHEBI:64615"/>
        <dbReference type="EC" id="2.3.1.20"/>
    </reaction>
</comment>
<dbReference type="InterPro" id="IPR004255">
    <property type="entry name" value="O-acyltransferase_WSD1_N"/>
</dbReference>
<dbReference type="EMBL" id="JAFBBK010000001">
    <property type="protein sequence ID" value="MBM7416037.1"/>
    <property type="molecule type" value="Genomic_DNA"/>
</dbReference>
<accession>A0ABS2KVU7</accession>
<dbReference type="InterPro" id="IPR023213">
    <property type="entry name" value="CAT-like_dom_sf"/>
</dbReference>
<evidence type="ECO:0000256" key="9">
    <source>
        <dbReference type="ARBA" id="ARBA00023315"/>
    </source>
</evidence>
<dbReference type="Pfam" id="PF03007">
    <property type="entry name" value="WS_DGAT_cat"/>
    <property type="match status" value="1"/>
</dbReference>
<keyword evidence="14" id="KW-1185">Reference proteome</keyword>
<keyword evidence="9 13" id="KW-0012">Acyltransferase</keyword>
<dbReference type="Pfam" id="PF06974">
    <property type="entry name" value="WS_DGAT_C"/>
    <property type="match status" value="1"/>
</dbReference>
<dbReference type="PANTHER" id="PTHR31650:SF1">
    <property type="entry name" value="WAX ESTER SYNTHASE_DIACYLGLYCEROL ACYLTRANSFERASE 4-RELATED"/>
    <property type="match status" value="1"/>
</dbReference>